<dbReference type="FunFam" id="3.40.50.2000:FF:000001">
    <property type="entry name" value="UDP-glucuronosyltransferase"/>
    <property type="match status" value="1"/>
</dbReference>
<evidence type="ECO:0000313" key="10">
    <source>
        <dbReference type="Proteomes" id="UP001187415"/>
    </source>
</evidence>
<gene>
    <name evidence="9" type="ORF">Q5P01_015158</name>
</gene>
<keyword evidence="10" id="KW-1185">Reference proteome</keyword>
<feature type="transmembrane region" description="Helical" evidence="8">
    <location>
        <begin position="494"/>
        <end position="520"/>
    </location>
</feature>
<keyword evidence="3 7" id="KW-0808">Transferase</keyword>
<reference evidence="9" key="1">
    <citation type="submission" date="2023-07" db="EMBL/GenBank/DDBJ databases">
        <title>Chromosome-level Genome Assembly of Striped Snakehead (Channa striata).</title>
        <authorList>
            <person name="Liu H."/>
        </authorList>
    </citation>
    <scope>NUCLEOTIDE SEQUENCE</scope>
    <source>
        <strain evidence="9">Gz</strain>
        <tissue evidence="9">Muscle</tissue>
    </source>
</reference>
<accession>A0AA88MGS9</accession>
<evidence type="ECO:0000256" key="1">
    <source>
        <dbReference type="ARBA" id="ARBA00009995"/>
    </source>
</evidence>
<keyword evidence="4 8" id="KW-0812">Transmembrane</keyword>
<comment type="caution">
    <text evidence="9">The sequence shown here is derived from an EMBL/GenBank/DDBJ whole genome shotgun (WGS) entry which is preliminary data.</text>
</comment>
<dbReference type="EMBL" id="JAUPFM010000011">
    <property type="protein sequence ID" value="KAK2837946.1"/>
    <property type="molecule type" value="Genomic_DNA"/>
</dbReference>
<dbReference type="CDD" id="cd03784">
    <property type="entry name" value="GT1_Gtf-like"/>
    <property type="match status" value="1"/>
</dbReference>
<dbReference type="EC" id="2.4.1.17" evidence="8"/>
<organism evidence="9 10">
    <name type="scientific">Channa striata</name>
    <name type="common">Snakehead murrel</name>
    <name type="synonym">Ophicephalus striatus</name>
    <dbReference type="NCBI Taxonomy" id="64152"/>
    <lineage>
        <taxon>Eukaryota</taxon>
        <taxon>Metazoa</taxon>
        <taxon>Chordata</taxon>
        <taxon>Craniata</taxon>
        <taxon>Vertebrata</taxon>
        <taxon>Euteleostomi</taxon>
        <taxon>Actinopterygii</taxon>
        <taxon>Neopterygii</taxon>
        <taxon>Teleostei</taxon>
        <taxon>Neoteleostei</taxon>
        <taxon>Acanthomorphata</taxon>
        <taxon>Anabantaria</taxon>
        <taxon>Anabantiformes</taxon>
        <taxon>Channoidei</taxon>
        <taxon>Channidae</taxon>
        <taxon>Channa</taxon>
    </lineage>
</organism>
<dbReference type="GO" id="GO:0015020">
    <property type="term" value="F:glucuronosyltransferase activity"/>
    <property type="evidence" value="ECO:0007669"/>
    <property type="project" value="UniProtKB-EC"/>
</dbReference>
<sequence>MELGRRVSTCVLLLLCATWSANGGNILVWYTEGSHWINIKPVLETLVDRGHDVTVLVPSVSMYMKSNEASRFRYESFNVSFSMEDMEIFFEDFFHFFMYEMKQMNYLQIYLRFMELVKNNLDISLQYLDGVVKSDVIMKNLKEGNFDLLLSDPIYPGSDLIAEMLNIPLVFTLRFSLGNNWERHCGQLPAPPSFVPAAMSKLTDKMNFSERLWNFLFYTMHDILLDKTFWNVLDNYYSEIKGTPTSACEMMSRADIWLMRTYWDFDFPRPFLPNFKFVGGIHCRPAKPLPEDMEEFVQSSGDDGIVVFTLGSLIRNITTEKANIIASGLAQIPQKVLWRYKGEKPKTLGANTRIYDWIPQNDLLGHPKTRAFITHGGTNGIYEAIYHGVPMVGIPMFADQPENMIHMNHRGAAVHVDFHSMKAEDLRDAVNTVINEKSYKENAMRLSSIHHDRPISPRDEAVFWIEFTMRNKGAKHLRVQAHELTWYQYHSLDVLGFLLAVVLLFIFLLVKICGFCVRWSCRRMGKTKKKAE</sequence>
<feature type="chain" id="PRO_5041517444" description="UDP-glucuronosyltransferase" evidence="8">
    <location>
        <begin position="24"/>
        <end position="532"/>
    </location>
</feature>
<dbReference type="AlphaFoldDB" id="A0AA88MGS9"/>
<protein>
    <recommendedName>
        <fullName evidence="8">UDP-glucuronosyltransferase</fullName>
        <ecNumber evidence="8">2.4.1.17</ecNumber>
    </recommendedName>
</protein>
<dbReference type="SUPFAM" id="SSF53756">
    <property type="entry name" value="UDP-Glycosyltransferase/glycogen phosphorylase"/>
    <property type="match status" value="1"/>
</dbReference>
<keyword evidence="2 7" id="KW-0328">Glycosyltransferase</keyword>
<comment type="catalytic activity">
    <reaction evidence="8">
        <text>glucuronate acceptor + UDP-alpha-D-glucuronate = acceptor beta-D-glucuronoside + UDP + H(+)</text>
        <dbReference type="Rhea" id="RHEA:21032"/>
        <dbReference type="ChEBI" id="CHEBI:15378"/>
        <dbReference type="ChEBI" id="CHEBI:58052"/>
        <dbReference type="ChEBI" id="CHEBI:58223"/>
        <dbReference type="ChEBI" id="CHEBI:132367"/>
        <dbReference type="ChEBI" id="CHEBI:132368"/>
        <dbReference type="EC" id="2.4.1.17"/>
    </reaction>
</comment>
<dbReference type="Gene3D" id="3.40.50.2000">
    <property type="entry name" value="Glycogen Phosphorylase B"/>
    <property type="match status" value="2"/>
</dbReference>
<dbReference type="Pfam" id="PF00201">
    <property type="entry name" value="UDPGT"/>
    <property type="match status" value="1"/>
</dbReference>
<comment type="subcellular location">
    <subcellularLocation>
        <location evidence="8">Membrane</location>
        <topology evidence="8">Single-pass membrane protein</topology>
    </subcellularLocation>
</comment>
<evidence type="ECO:0000256" key="8">
    <source>
        <dbReference type="RuleBase" id="RU362059"/>
    </source>
</evidence>
<keyword evidence="5 8" id="KW-1133">Transmembrane helix</keyword>
<evidence type="ECO:0000256" key="6">
    <source>
        <dbReference type="ARBA" id="ARBA00023136"/>
    </source>
</evidence>
<keyword evidence="8" id="KW-0732">Signal</keyword>
<dbReference type="FunFam" id="3.40.50.2000:FF:000081">
    <property type="entry name" value="UDP-glucuronosyltransferase 2A2"/>
    <property type="match status" value="1"/>
</dbReference>
<evidence type="ECO:0000256" key="2">
    <source>
        <dbReference type="ARBA" id="ARBA00022676"/>
    </source>
</evidence>
<dbReference type="GO" id="GO:0016020">
    <property type="term" value="C:membrane"/>
    <property type="evidence" value="ECO:0007669"/>
    <property type="project" value="UniProtKB-SubCell"/>
</dbReference>
<dbReference type="Proteomes" id="UP001187415">
    <property type="component" value="Unassembled WGS sequence"/>
</dbReference>
<dbReference type="PANTHER" id="PTHR48043:SF140">
    <property type="entry name" value="UDP-GLUCURONOSYLTRANSFERASE 2A1"/>
    <property type="match status" value="1"/>
</dbReference>
<dbReference type="PANTHER" id="PTHR48043">
    <property type="entry name" value="EG:EG0003.4 PROTEIN-RELATED"/>
    <property type="match status" value="1"/>
</dbReference>
<evidence type="ECO:0000256" key="4">
    <source>
        <dbReference type="ARBA" id="ARBA00022692"/>
    </source>
</evidence>
<dbReference type="InterPro" id="IPR002213">
    <property type="entry name" value="UDP_glucos_trans"/>
</dbReference>
<comment type="similarity">
    <text evidence="1 7">Belongs to the UDP-glycosyltransferase family.</text>
</comment>
<evidence type="ECO:0000256" key="3">
    <source>
        <dbReference type="ARBA" id="ARBA00022679"/>
    </source>
</evidence>
<name>A0AA88MGS9_CHASR</name>
<keyword evidence="6 8" id="KW-0472">Membrane</keyword>
<evidence type="ECO:0000256" key="7">
    <source>
        <dbReference type="RuleBase" id="RU003718"/>
    </source>
</evidence>
<evidence type="ECO:0000256" key="5">
    <source>
        <dbReference type="ARBA" id="ARBA00022989"/>
    </source>
</evidence>
<evidence type="ECO:0000313" key="9">
    <source>
        <dbReference type="EMBL" id="KAK2837946.1"/>
    </source>
</evidence>
<proteinExistence type="inferred from homology"/>
<dbReference type="InterPro" id="IPR050271">
    <property type="entry name" value="UDP-glycosyltransferase"/>
</dbReference>
<dbReference type="PROSITE" id="PS00375">
    <property type="entry name" value="UDPGT"/>
    <property type="match status" value="1"/>
</dbReference>
<feature type="signal peptide" evidence="8">
    <location>
        <begin position="1"/>
        <end position="23"/>
    </location>
</feature>
<dbReference type="InterPro" id="IPR035595">
    <property type="entry name" value="UDP_glycos_trans_CS"/>
</dbReference>